<organism evidence="4">
    <name type="scientific">Nippostrongylus brasiliensis</name>
    <name type="common">Rat hookworm</name>
    <dbReference type="NCBI Taxonomy" id="27835"/>
    <lineage>
        <taxon>Eukaryota</taxon>
        <taxon>Metazoa</taxon>
        <taxon>Ecdysozoa</taxon>
        <taxon>Nematoda</taxon>
        <taxon>Chromadorea</taxon>
        <taxon>Rhabditida</taxon>
        <taxon>Rhabditina</taxon>
        <taxon>Rhabditomorpha</taxon>
        <taxon>Strongyloidea</taxon>
        <taxon>Heligmosomidae</taxon>
        <taxon>Nippostrongylus</taxon>
    </lineage>
</organism>
<feature type="transmembrane region" description="Helical" evidence="1">
    <location>
        <begin position="7"/>
        <end position="25"/>
    </location>
</feature>
<keyword evidence="1" id="KW-0472">Membrane</keyword>
<keyword evidence="1" id="KW-0812">Transmembrane</keyword>
<evidence type="ECO:0000313" key="3">
    <source>
        <dbReference type="Proteomes" id="UP000271162"/>
    </source>
</evidence>
<protein>
    <submittedName>
        <fullName evidence="4">WSC domain-containing protein</fullName>
    </submittedName>
</protein>
<reference evidence="4" key="1">
    <citation type="submission" date="2017-02" db="UniProtKB">
        <authorList>
            <consortium name="WormBaseParasite"/>
        </authorList>
    </citation>
    <scope>IDENTIFICATION</scope>
</reference>
<evidence type="ECO:0000313" key="2">
    <source>
        <dbReference type="EMBL" id="VDL80952.1"/>
    </source>
</evidence>
<evidence type="ECO:0000256" key="1">
    <source>
        <dbReference type="SAM" id="Phobius"/>
    </source>
</evidence>
<sequence length="115" mass="13090">MRQLYPLVNLLLLETTIAFTVLPYIQIDYAHYFHLAQCQAKCAEKYGTPSSRQLLDGSAEDFLNVRNANCEACDSGCHQHRRANGKAQKSKVAIIDGHRFWNESSAETGRSYYLF</sequence>
<evidence type="ECO:0000313" key="4">
    <source>
        <dbReference type="WBParaSite" id="NBR_0001733701-mRNA-1"/>
    </source>
</evidence>
<dbReference type="STRING" id="27835.A0A0N4YK09"/>
<dbReference type="Proteomes" id="UP000271162">
    <property type="component" value="Unassembled WGS sequence"/>
</dbReference>
<dbReference type="EMBL" id="UYSL01022703">
    <property type="protein sequence ID" value="VDL80952.1"/>
    <property type="molecule type" value="Genomic_DNA"/>
</dbReference>
<name>A0A0N4YK09_NIPBR</name>
<reference evidence="2 3" key="2">
    <citation type="submission" date="2018-11" db="EMBL/GenBank/DDBJ databases">
        <authorList>
            <consortium name="Pathogen Informatics"/>
        </authorList>
    </citation>
    <scope>NUCLEOTIDE SEQUENCE [LARGE SCALE GENOMIC DNA]</scope>
</reference>
<dbReference type="AlphaFoldDB" id="A0A0N4YK09"/>
<gene>
    <name evidence="2" type="ORF">NBR_LOCUS17338</name>
</gene>
<accession>A0A0N4YK09</accession>
<dbReference type="WBParaSite" id="NBR_0001733701-mRNA-1">
    <property type="protein sequence ID" value="NBR_0001733701-mRNA-1"/>
    <property type="gene ID" value="NBR_0001733701"/>
</dbReference>
<proteinExistence type="predicted"/>
<keyword evidence="3" id="KW-1185">Reference proteome</keyword>
<keyword evidence="1" id="KW-1133">Transmembrane helix</keyword>